<comment type="subcellular location">
    <subcellularLocation>
        <location evidence="2">Membrane</location>
        <topology evidence="2">Single-pass type I membrane protein</topology>
    </subcellularLocation>
</comment>
<evidence type="ECO:0000313" key="18">
    <source>
        <dbReference type="EMBL" id="OQV18216.1"/>
    </source>
</evidence>
<dbReference type="InterPro" id="IPR001828">
    <property type="entry name" value="ANF_lig-bd_rcpt"/>
</dbReference>
<feature type="compositionally biased region" description="Low complexity" evidence="14">
    <location>
        <begin position="609"/>
        <end position="628"/>
    </location>
</feature>
<dbReference type="GO" id="GO:0004672">
    <property type="term" value="F:protein kinase activity"/>
    <property type="evidence" value="ECO:0007669"/>
    <property type="project" value="InterPro"/>
</dbReference>
<dbReference type="InterPro" id="IPR028082">
    <property type="entry name" value="Peripla_BP_I"/>
</dbReference>
<dbReference type="GO" id="GO:0005886">
    <property type="term" value="C:plasma membrane"/>
    <property type="evidence" value="ECO:0007669"/>
    <property type="project" value="TreeGrafter"/>
</dbReference>
<dbReference type="PROSITE" id="PS50011">
    <property type="entry name" value="PROTEIN_KINASE_DOM"/>
    <property type="match status" value="1"/>
</dbReference>
<dbReference type="FunFam" id="3.30.70.1230:FF:000004">
    <property type="entry name" value="Guanylate cyclase"/>
    <property type="match status" value="1"/>
</dbReference>
<keyword evidence="19" id="KW-1185">Reference proteome</keyword>
<organism evidence="18 19">
    <name type="scientific">Hypsibius exemplaris</name>
    <name type="common">Freshwater tardigrade</name>
    <dbReference type="NCBI Taxonomy" id="2072580"/>
    <lineage>
        <taxon>Eukaryota</taxon>
        <taxon>Metazoa</taxon>
        <taxon>Ecdysozoa</taxon>
        <taxon>Tardigrada</taxon>
        <taxon>Eutardigrada</taxon>
        <taxon>Parachela</taxon>
        <taxon>Hypsibioidea</taxon>
        <taxon>Hypsibiidae</taxon>
        <taxon>Hypsibius</taxon>
    </lineage>
</organism>
<evidence type="ECO:0000256" key="10">
    <source>
        <dbReference type="ARBA" id="ARBA00023170"/>
    </source>
</evidence>
<dbReference type="SUPFAM" id="SSF55073">
    <property type="entry name" value="Nucleotide cyclase"/>
    <property type="match status" value="1"/>
</dbReference>
<dbReference type="Pfam" id="PF00211">
    <property type="entry name" value="Guanylate_cyc"/>
    <property type="match status" value="1"/>
</dbReference>
<evidence type="ECO:0000256" key="6">
    <source>
        <dbReference type="ARBA" id="ARBA00022741"/>
    </source>
</evidence>
<gene>
    <name evidence="18" type="ORF">BV898_07805</name>
</gene>
<dbReference type="InterPro" id="IPR001245">
    <property type="entry name" value="Ser-Thr/Tyr_kinase_cat_dom"/>
</dbReference>
<feature type="chain" id="PRO_5011963785" description="guanylate cyclase" evidence="15">
    <location>
        <begin position="19"/>
        <end position="1165"/>
    </location>
</feature>
<evidence type="ECO:0000256" key="1">
    <source>
        <dbReference type="ARBA" id="ARBA00001436"/>
    </source>
</evidence>
<dbReference type="InterPro" id="IPR000719">
    <property type="entry name" value="Prot_kinase_dom"/>
</dbReference>
<dbReference type="InterPro" id="IPR001054">
    <property type="entry name" value="A/G_cyclase"/>
</dbReference>
<evidence type="ECO:0000256" key="5">
    <source>
        <dbReference type="ARBA" id="ARBA00022729"/>
    </source>
</evidence>
<dbReference type="CDD" id="cd06352">
    <property type="entry name" value="PBP1_NPR_GC-like"/>
    <property type="match status" value="1"/>
</dbReference>
<evidence type="ECO:0000259" key="17">
    <source>
        <dbReference type="PROSITE" id="PS50125"/>
    </source>
</evidence>
<evidence type="ECO:0000256" key="8">
    <source>
        <dbReference type="ARBA" id="ARBA00023134"/>
    </source>
</evidence>
<dbReference type="GO" id="GO:0035556">
    <property type="term" value="P:intracellular signal transduction"/>
    <property type="evidence" value="ECO:0007669"/>
    <property type="project" value="InterPro"/>
</dbReference>
<dbReference type="CDD" id="cd07302">
    <property type="entry name" value="CHD"/>
    <property type="match status" value="1"/>
</dbReference>
<dbReference type="GO" id="GO:0004016">
    <property type="term" value="F:adenylate cyclase activity"/>
    <property type="evidence" value="ECO:0007669"/>
    <property type="project" value="TreeGrafter"/>
</dbReference>
<dbReference type="Gene3D" id="6.10.250.780">
    <property type="match status" value="1"/>
</dbReference>
<evidence type="ECO:0000313" key="19">
    <source>
        <dbReference type="Proteomes" id="UP000192578"/>
    </source>
</evidence>
<accession>A0A1W0WSP4</accession>
<proteinExistence type="predicted"/>
<keyword evidence="13" id="KW-0141">cGMP biosynthesis</keyword>
<dbReference type="Gene3D" id="1.10.510.10">
    <property type="entry name" value="Transferase(Phosphotransferase) domain 1"/>
    <property type="match status" value="1"/>
</dbReference>
<dbReference type="SUPFAM" id="SSF56112">
    <property type="entry name" value="Protein kinase-like (PK-like)"/>
    <property type="match status" value="1"/>
</dbReference>
<keyword evidence="6" id="KW-0547">Nucleotide-binding</keyword>
<dbReference type="GO" id="GO:0001653">
    <property type="term" value="F:peptide receptor activity"/>
    <property type="evidence" value="ECO:0007669"/>
    <property type="project" value="TreeGrafter"/>
</dbReference>
<dbReference type="GO" id="GO:0005525">
    <property type="term" value="F:GTP binding"/>
    <property type="evidence" value="ECO:0007669"/>
    <property type="project" value="UniProtKB-KW"/>
</dbReference>
<dbReference type="Proteomes" id="UP000192578">
    <property type="component" value="Unassembled WGS sequence"/>
</dbReference>
<name>A0A1W0WSP4_HYPEX</name>
<dbReference type="InterPro" id="IPR029787">
    <property type="entry name" value="Nucleotide_cyclase"/>
</dbReference>
<dbReference type="PROSITE" id="PS50125">
    <property type="entry name" value="GUANYLATE_CYCLASE_2"/>
    <property type="match status" value="1"/>
</dbReference>
<dbReference type="InterPro" id="IPR050401">
    <property type="entry name" value="Cyclic_nucleotide_synthase"/>
</dbReference>
<keyword evidence="4" id="KW-0812">Transmembrane</keyword>
<dbReference type="EMBL" id="MTYJ01000052">
    <property type="protein sequence ID" value="OQV18216.1"/>
    <property type="molecule type" value="Genomic_DNA"/>
</dbReference>
<feature type="domain" description="Protein kinase" evidence="16">
    <location>
        <begin position="597"/>
        <end position="893"/>
    </location>
</feature>
<feature type="region of interest" description="Disordered" evidence="14">
    <location>
        <begin position="609"/>
        <end position="649"/>
    </location>
</feature>
<keyword evidence="5 15" id="KW-0732">Signal</keyword>
<evidence type="ECO:0000256" key="11">
    <source>
        <dbReference type="ARBA" id="ARBA00023180"/>
    </source>
</evidence>
<comment type="catalytic activity">
    <reaction evidence="1">
        <text>GTP = 3',5'-cyclic GMP + diphosphate</text>
        <dbReference type="Rhea" id="RHEA:13665"/>
        <dbReference type="ChEBI" id="CHEBI:33019"/>
        <dbReference type="ChEBI" id="CHEBI:37565"/>
        <dbReference type="ChEBI" id="CHEBI:57746"/>
        <dbReference type="EC" id="4.6.1.2"/>
    </reaction>
</comment>
<keyword evidence="7" id="KW-1133">Transmembrane helix</keyword>
<dbReference type="PANTHER" id="PTHR11920">
    <property type="entry name" value="GUANYLYL CYCLASE"/>
    <property type="match status" value="1"/>
</dbReference>
<dbReference type="OrthoDB" id="1890790at2759"/>
<keyword evidence="12" id="KW-0456">Lyase</keyword>
<dbReference type="Gene3D" id="3.40.50.2300">
    <property type="match status" value="2"/>
</dbReference>
<sequence>MGSSLVVLLALSIALAYAQDPGDVDFSQDVDFQEPYYAVVSDSQSDQTANIEFSGVRVAPSTAVTEIEHIRLSSRGPAVIRGNGTRGNNSAMNNATDTPTTPLFDYSSYPPVVVKTAVILTKHAGTPYDHDVLAPALDIAFARARRDYNVIFDKKDYLYEVDPAPTDPALLVGRTPGCWMWNASGMASYAINNSVNVIVGPACTDDMRAVNELTTFFDVVTVTGAANLIDSTSGYRYLTRCGYNTYDMWTFLIKMFQHYQWTSICVIYDFDSTQFSVEAASLIQNLKDKALVPYDIRINGTEFEDFDSIPNHLKDCGRQSRVIIFVMKGHLTRYFLIQASRQKLLNGEYVFFTADIFLEDIMGPSGNWKQRDGYDKEAMAAYQHLFILTIRDSKGTLEYQHFATDVRHQARRHYNKTSDDDVVINYYSATFHDGIVMLARALRQAREKPLFANQVPPQVPRSQNTIRFMWNSTFRGASGRVYINPDGDRSDDLTIYKMINGTMGHFSVVAEYFGLVGNYSEVEAINWGTPDGSPPLNQPLCGYLEDLCIDTVTAAAIGGSLGAVVVLAFLIGCLVCYCRTKDARARADNDWIAEWEDLQMDVVGAGSSRMSMNSLNSSSKSMSKPSLQSDEEGGSLRKRRKPPPSNGKLGFANWQGRLVMVIICEKQLLRLNRSMAAEIKLVRNLSDEHILKFLGAVLGPDNVAVLGEYCSKGTLQDLLADETAKLDWIFRYSLLSDIVKGISFLHGSALGCHGRLTSACCYVDGKFVLKVGNYGLPTLYRKAIPHELNFQYYASMFWTAPELLDYPNGPGTQEGDVYAYGIILQEVILREEPYSMYTIEPEEIIAKVRTPELFFRPSVPSTDGALGLLSLMEQCWQEDPMERPRFPQIKTSLRQMTRGAVEKSNIVDLLISQMESYTADLERMVEEKTLAFQEEKTKADALLNQILPSSVAEKLKKGEAVPPEQFESATIFFSDIVGFQTMALESTAIQIVDFLNDLYSLFDGTMPKFDVYKVETIQDSYMVASGLPVRNGLNHAKEQALLSLTLMDLIKSFKIRHRPDETARLRVGLNSGPVVTSVIGLAVPRYCLFGDTVNTASRMESTGQGLKIQISPSTKAILDGFGLFTMKERGEIEVKGKGKIRTYWLTGEKDDALIDAEPEPEPPKA</sequence>
<keyword evidence="10 18" id="KW-0675">Receptor</keyword>
<feature type="signal peptide" evidence="15">
    <location>
        <begin position="1"/>
        <end position="18"/>
    </location>
</feature>
<keyword evidence="8" id="KW-0342">GTP-binding</keyword>
<comment type="caution">
    <text evidence="18">The sequence shown here is derived from an EMBL/GenBank/DDBJ whole genome shotgun (WGS) entry which is preliminary data.</text>
</comment>
<keyword evidence="9" id="KW-0472">Membrane</keyword>
<dbReference type="Gene3D" id="3.30.70.1230">
    <property type="entry name" value="Nucleotide cyclase"/>
    <property type="match status" value="1"/>
</dbReference>
<evidence type="ECO:0000256" key="12">
    <source>
        <dbReference type="ARBA" id="ARBA00023239"/>
    </source>
</evidence>
<evidence type="ECO:0000256" key="13">
    <source>
        <dbReference type="ARBA" id="ARBA00023293"/>
    </source>
</evidence>
<dbReference type="GO" id="GO:0004383">
    <property type="term" value="F:guanylate cyclase activity"/>
    <property type="evidence" value="ECO:0007669"/>
    <property type="project" value="UniProtKB-EC"/>
</dbReference>
<protein>
    <recommendedName>
        <fullName evidence="3">guanylate cyclase</fullName>
        <ecNumber evidence="3">4.6.1.2</ecNumber>
    </recommendedName>
</protein>
<evidence type="ECO:0000256" key="7">
    <source>
        <dbReference type="ARBA" id="ARBA00022989"/>
    </source>
</evidence>
<evidence type="ECO:0000256" key="2">
    <source>
        <dbReference type="ARBA" id="ARBA00004479"/>
    </source>
</evidence>
<dbReference type="InterPro" id="IPR011009">
    <property type="entry name" value="Kinase-like_dom_sf"/>
</dbReference>
<dbReference type="EC" id="4.6.1.2" evidence="3"/>
<evidence type="ECO:0000256" key="4">
    <source>
        <dbReference type="ARBA" id="ARBA00022692"/>
    </source>
</evidence>
<dbReference type="PANTHER" id="PTHR11920:SF494">
    <property type="entry name" value="ATRIAL NATRIURETIC PEPTIDE RECEPTOR 2"/>
    <property type="match status" value="1"/>
</dbReference>
<evidence type="ECO:0000256" key="3">
    <source>
        <dbReference type="ARBA" id="ARBA00012202"/>
    </source>
</evidence>
<keyword evidence="11" id="KW-0325">Glycoprotein</keyword>
<dbReference type="Pfam" id="PF07714">
    <property type="entry name" value="PK_Tyr_Ser-Thr"/>
    <property type="match status" value="1"/>
</dbReference>
<evidence type="ECO:0000256" key="9">
    <source>
        <dbReference type="ARBA" id="ARBA00023136"/>
    </source>
</evidence>
<dbReference type="AlphaFoldDB" id="A0A1W0WSP4"/>
<reference evidence="19" key="1">
    <citation type="submission" date="2017-01" db="EMBL/GenBank/DDBJ databases">
        <title>Comparative genomics of anhydrobiosis in the tardigrade Hypsibius dujardini.</title>
        <authorList>
            <person name="Yoshida Y."/>
            <person name="Koutsovoulos G."/>
            <person name="Laetsch D."/>
            <person name="Stevens L."/>
            <person name="Kumar S."/>
            <person name="Horikawa D."/>
            <person name="Ishino K."/>
            <person name="Komine S."/>
            <person name="Tomita M."/>
            <person name="Blaxter M."/>
            <person name="Arakawa K."/>
        </authorList>
    </citation>
    <scope>NUCLEOTIDE SEQUENCE [LARGE SCALE GENOMIC DNA]</scope>
    <source>
        <strain evidence="19">Z151</strain>
    </source>
</reference>
<dbReference type="SMART" id="SM00044">
    <property type="entry name" value="CYCc"/>
    <property type="match status" value="1"/>
</dbReference>
<evidence type="ECO:0000256" key="14">
    <source>
        <dbReference type="SAM" id="MobiDB-lite"/>
    </source>
</evidence>
<dbReference type="GO" id="GO:0007168">
    <property type="term" value="P:receptor guanylyl cyclase signaling pathway"/>
    <property type="evidence" value="ECO:0007669"/>
    <property type="project" value="TreeGrafter"/>
</dbReference>
<dbReference type="SUPFAM" id="SSF53822">
    <property type="entry name" value="Periplasmic binding protein-like I"/>
    <property type="match status" value="1"/>
</dbReference>
<evidence type="ECO:0000256" key="15">
    <source>
        <dbReference type="SAM" id="SignalP"/>
    </source>
</evidence>
<feature type="domain" description="Guanylate cyclase" evidence="17">
    <location>
        <begin position="970"/>
        <end position="1100"/>
    </location>
</feature>
<dbReference type="Pfam" id="PF01094">
    <property type="entry name" value="ANF_receptor"/>
    <property type="match status" value="1"/>
</dbReference>
<evidence type="ECO:0000259" key="16">
    <source>
        <dbReference type="PROSITE" id="PS50011"/>
    </source>
</evidence>
<dbReference type="GO" id="GO:0005524">
    <property type="term" value="F:ATP binding"/>
    <property type="evidence" value="ECO:0007669"/>
    <property type="project" value="InterPro"/>
</dbReference>